<feature type="transmembrane region" description="Helical" evidence="1">
    <location>
        <begin position="12"/>
        <end position="29"/>
    </location>
</feature>
<dbReference type="Proteomes" id="UP000245506">
    <property type="component" value="Unassembled WGS sequence"/>
</dbReference>
<proteinExistence type="predicted"/>
<reference evidence="2 3" key="1">
    <citation type="submission" date="2018-05" db="EMBL/GenBank/DDBJ databases">
        <title>Leucothrix arctica sp. nov., isolated from Arctic seawater.</title>
        <authorList>
            <person name="Choi A."/>
            <person name="Baek K."/>
        </authorList>
    </citation>
    <scope>NUCLEOTIDE SEQUENCE [LARGE SCALE GENOMIC DNA]</scope>
    <source>
        <strain evidence="2 3">IMCC9719</strain>
    </source>
</reference>
<accession>A0A317C4D2</accession>
<evidence type="ECO:0000313" key="3">
    <source>
        <dbReference type="Proteomes" id="UP000245506"/>
    </source>
</evidence>
<dbReference type="AlphaFoldDB" id="A0A317C4D2"/>
<dbReference type="OrthoDB" id="6401329at2"/>
<dbReference type="RefSeq" id="WP_109825354.1">
    <property type="nucleotide sequence ID" value="NZ_QGKL01000042.1"/>
</dbReference>
<protein>
    <submittedName>
        <fullName evidence="2">Peptidase</fullName>
    </submittedName>
</protein>
<feature type="transmembrane region" description="Helical" evidence="1">
    <location>
        <begin position="35"/>
        <end position="53"/>
    </location>
</feature>
<gene>
    <name evidence="2" type="ORF">DKT75_17955</name>
</gene>
<feature type="transmembrane region" description="Helical" evidence="1">
    <location>
        <begin position="60"/>
        <end position="79"/>
    </location>
</feature>
<evidence type="ECO:0000313" key="2">
    <source>
        <dbReference type="EMBL" id="PWQ93505.1"/>
    </source>
</evidence>
<keyword evidence="1" id="KW-1133">Transmembrane helix</keyword>
<keyword evidence="1" id="KW-0812">Transmembrane</keyword>
<evidence type="ECO:0000256" key="1">
    <source>
        <dbReference type="SAM" id="Phobius"/>
    </source>
</evidence>
<organism evidence="2 3">
    <name type="scientific">Leucothrix arctica</name>
    <dbReference type="NCBI Taxonomy" id="1481894"/>
    <lineage>
        <taxon>Bacteria</taxon>
        <taxon>Pseudomonadati</taxon>
        <taxon>Pseudomonadota</taxon>
        <taxon>Gammaproteobacteria</taxon>
        <taxon>Thiotrichales</taxon>
        <taxon>Thiotrichaceae</taxon>
        <taxon>Leucothrix</taxon>
    </lineage>
</organism>
<comment type="caution">
    <text evidence="2">The sequence shown here is derived from an EMBL/GenBank/DDBJ whole genome shotgun (WGS) entry which is preliminary data.</text>
</comment>
<keyword evidence="3" id="KW-1185">Reference proteome</keyword>
<sequence length="81" mass="9616">MFERILIDYEQKLKWAALVLGILSTVCIVQDWYPLTLFISLPFCIIWGCYAWLHSEPQLKYINIIFSALYIYGIVRYMMTA</sequence>
<dbReference type="EMBL" id="QGKL01000042">
    <property type="protein sequence ID" value="PWQ93505.1"/>
    <property type="molecule type" value="Genomic_DNA"/>
</dbReference>
<keyword evidence="1" id="KW-0472">Membrane</keyword>
<name>A0A317C4D2_9GAMM</name>